<gene>
    <name evidence="1" type="ORF">DPMN_114088</name>
</gene>
<reference evidence="1" key="1">
    <citation type="journal article" date="2019" name="bioRxiv">
        <title>The Genome of the Zebra Mussel, Dreissena polymorpha: A Resource for Invasive Species Research.</title>
        <authorList>
            <person name="McCartney M.A."/>
            <person name="Auch B."/>
            <person name="Kono T."/>
            <person name="Mallez S."/>
            <person name="Zhang Y."/>
            <person name="Obille A."/>
            <person name="Becker A."/>
            <person name="Abrahante J.E."/>
            <person name="Garbe J."/>
            <person name="Badalamenti J.P."/>
            <person name="Herman A."/>
            <person name="Mangelson H."/>
            <person name="Liachko I."/>
            <person name="Sullivan S."/>
            <person name="Sone E.D."/>
            <person name="Koren S."/>
            <person name="Silverstein K.A.T."/>
            <person name="Beckman K.B."/>
            <person name="Gohl D.M."/>
        </authorList>
    </citation>
    <scope>NUCLEOTIDE SEQUENCE</scope>
    <source>
        <strain evidence="1">Duluth1</strain>
        <tissue evidence="1">Whole animal</tissue>
    </source>
</reference>
<reference evidence="1" key="2">
    <citation type="submission" date="2020-11" db="EMBL/GenBank/DDBJ databases">
        <authorList>
            <person name="McCartney M.A."/>
            <person name="Auch B."/>
            <person name="Kono T."/>
            <person name="Mallez S."/>
            <person name="Becker A."/>
            <person name="Gohl D.M."/>
            <person name="Silverstein K.A.T."/>
            <person name="Koren S."/>
            <person name="Bechman K.B."/>
            <person name="Herman A."/>
            <person name="Abrahante J.E."/>
            <person name="Garbe J."/>
        </authorList>
    </citation>
    <scope>NUCLEOTIDE SEQUENCE</scope>
    <source>
        <strain evidence="1">Duluth1</strain>
        <tissue evidence="1">Whole animal</tissue>
    </source>
</reference>
<comment type="caution">
    <text evidence="1">The sequence shown here is derived from an EMBL/GenBank/DDBJ whole genome shotgun (WGS) entry which is preliminary data.</text>
</comment>
<organism evidence="1 2">
    <name type="scientific">Dreissena polymorpha</name>
    <name type="common">Zebra mussel</name>
    <name type="synonym">Mytilus polymorpha</name>
    <dbReference type="NCBI Taxonomy" id="45954"/>
    <lineage>
        <taxon>Eukaryota</taxon>
        <taxon>Metazoa</taxon>
        <taxon>Spiralia</taxon>
        <taxon>Lophotrochozoa</taxon>
        <taxon>Mollusca</taxon>
        <taxon>Bivalvia</taxon>
        <taxon>Autobranchia</taxon>
        <taxon>Heteroconchia</taxon>
        <taxon>Euheterodonta</taxon>
        <taxon>Imparidentia</taxon>
        <taxon>Neoheterodontei</taxon>
        <taxon>Myida</taxon>
        <taxon>Dreissenoidea</taxon>
        <taxon>Dreissenidae</taxon>
        <taxon>Dreissena</taxon>
    </lineage>
</organism>
<accession>A0A9D4KIJ3</accession>
<proteinExistence type="predicted"/>
<protein>
    <submittedName>
        <fullName evidence="1">Uncharacterized protein</fullName>
    </submittedName>
</protein>
<dbReference type="EMBL" id="JAIWYP010000004">
    <property type="protein sequence ID" value="KAH3840635.1"/>
    <property type="molecule type" value="Genomic_DNA"/>
</dbReference>
<evidence type="ECO:0000313" key="2">
    <source>
        <dbReference type="Proteomes" id="UP000828390"/>
    </source>
</evidence>
<sequence length="55" mass="6547">MHEPKRQIKTMEFDVEKNDYSVPEFYEHFGKGLPQVIMISHGFFAVIVEDTFDIR</sequence>
<dbReference type="Proteomes" id="UP000828390">
    <property type="component" value="Unassembled WGS sequence"/>
</dbReference>
<keyword evidence="2" id="KW-1185">Reference proteome</keyword>
<evidence type="ECO:0000313" key="1">
    <source>
        <dbReference type="EMBL" id="KAH3840635.1"/>
    </source>
</evidence>
<dbReference type="AlphaFoldDB" id="A0A9D4KIJ3"/>
<name>A0A9D4KIJ3_DREPO</name>